<evidence type="ECO:0000313" key="1">
    <source>
        <dbReference type="EMBL" id="GAI57002.1"/>
    </source>
</evidence>
<protein>
    <submittedName>
        <fullName evidence="1">Uncharacterized protein</fullName>
    </submittedName>
</protein>
<organism evidence="1">
    <name type="scientific">marine sediment metagenome</name>
    <dbReference type="NCBI Taxonomy" id="412755"/>
    <lineage>
        <taxon>unclassified sequences</taxon>
        <taxon>metagenomes</taxon>
        <taxon>ecological metagenomes</taxon>
    </lineage>
</organism>
<reference evidence="1" key="1">
    <citation type="journal article" date="2014" name="Front. Microbiol.">
        <title>High frequency of phylogenetically diverse reductive dehalogenase-homologous genes in deep subseafloor sedimentary metagenomes.</title>
        <authorList>
            <person name="Kawai M."/>
            <person name="Futagami T."/>
            <person name="Toyoda A."/>
            <person name="Takaki Y."/>
            <person name="Nishi S."/>
            <person name="Hori S."/>
            <person name="Arai W."/>
            <person name="Tsubouchi T."/>
            <person name="Morono Y."/>
            <person name="Uchiyama I."/>
            <person name="Ito T."/>
            <person name="Fujiyama A."/>
            <person name="Inagaki F."/>
            <person name="Takami H."/>
        </authorList>
    </citation>
    <scope>NUCLEOTIDE SEQUENCE</scope>
    <source>
        <strain evidence="1">Expedition CK06-06</strain>
    </source>
</reference>
<proteinExistence type="predicted"/>
<name>X1PL97_9ZZZZ</name>
<gene>
    <name evidence="1" type="ORF">S06H3_53493</name>
</gene>
<accession>X1PL97</accession>
<feature type="non-terminal residue" evidence="1">
    <location>
        <position position="1"/>
    </location>
</feature>
<sequence length="70" mass="7987">AYLSSLPNPPKFLLSVGIVFQSSSYWAGLVEKKDKQEFVDRMKALRSRLEEGNPDFGKAYENMYKIVEGL</sequence>
<dbReference type="EMBL" id="BARV01034107">
    <property type="protein sequence ID" value="GAI57002.1"/>
    <property type="molecule type" value="Genomic_DNA"/>
</dbReference>
<comment type="caution">
    <text evidence="1">The sequence shown here is derived from an EMBL/GenBank/DDBJ whole genome shotgun (WGS) entry which is preliminary data.</text>
</comment>
<dbReference type="AlphaFoldDB" id="X1PL97"/>